<protein>
    <submittedName>
        <fullName evidence="1">Uncharacterized protein</fullName>
    </submittedName>
</protein>
<organism evidence="1 2">
    <name type="scientific">Durusdinium trenchii</name>
    <dbReference type="NCBI Taxonomy" id="1381693"/>
    <lineage>
        <taxon>Eukaryota</taxon>
        <taxon>Sar</taxon>
        <taxon>Alveolata</taxon>
        <taxon>Dinophyceae</taxon>
        <taxon>Suessiales</taxon>
        <taxon>Symbiodiniaceae</taxon>
        <taxon>Durusdinium</taxon>
    </lineage>
</organism>
<name>A0ABP0RX50_9DINO</name>
<accession>A0ABP0RX50</accession>
<evidence type="ECO:0000313" key="2">
    <source>
        <dbReference type="Proteomes" id="UP001642484"/>
    </source>
</evidence>
<comment type="caution">
    <text evidence="1">The sequence shown here is derived from an EMBL/GenBank/DDBJ whole genome shotgun (WGS) entry which is preliminary data.</text>
</comment>
<proteinExistence type="predicted"/>
<gene>
    <name evidence="1" type="ORF">CCMP2556_LOCUS49074</name>
</gene>
<sequence length="276" mass="31394">MILEGLLRYLMTPQLQCPSASEEKEEELQVCEEVQEHVEHVAEFLDVEPRPGPKALAVEDEVLREVGLHPFAEAGIEASAKALRDVCVRFQLTLLEVEPLLLPPWIMDTAFPSREMFFACLHLEACFQQWPANGENFEKTINNDSMDLFFGELGKTSSFASDSPLFQHPVVGSSNSCRWVELLNGSVLARLMSPDLTGLCLHRLMVPERFRVTQALLAALRRVTWAPEHAFIFPDWHQHRMALISWIGKELGFGMFLWADKVLPFLPIEPYYAPEC</sequence>
<dbReference type="EMBL" id="CAXAMN010026650">
    <property type="protein sequence ID" value="CAK9104750.1"/>
    <property type="molecule type" value="Genomic_DNA"/>
</dbReference>
<reference evidence="1 2" key="1">
    <citation type="submission" date="2024-02" db="EMBL/GenBank/DDBJ databases">
        <authorList>
            <person name="Chen Y."/>
            <person name="Shah S."/>
            <person name="Dougan E. K."/>
            <person name="Thang M."/>
            <person name="Chan C."/>
        </authorList>
    </citation>
    <scope>NUCLEOTIDE SEQUENCE [LARGE SCALE GENOMIC DNA]</scope>
</reference>
<evidence type="ECO:0000313" key="1">
    <source>
        <dbReference type="EMBL" id="CAK9104750.1"/>
    </source>
</evidence>
<keyword evidence="2" id="KW-1185">Reference proteome</keyword>
<dbReference type="Proteomes" id="UP001642484">
    <property type="component" value="Unassembled WGS sequence"/>
</dbReference>